<keyword evidence="1" id="KW-1133">Transmembrane helix</keyword>
<keyword evidence="3" id="KW-1185">Reference proteome</keyword>
<name>A0A0B3VXP7_9FIRM</name>
<sequence length="152" mass="16384">MPDMQPDKNEYKQYVEKMSPKPTYLKNSIMAFLVGGLICCIGQGINDFYMKIINLDKLAASSATSMTLIFLGALLTGLGVYDLIGKRAGAGSIIPITGFANSIVSPAMEFKKEGYVTGVGANLFKIAGPVLVYGISSSIICGLLYYFIKLIF</sequence>
<evidence type="ECO:0000313" key="2">
    <source>
        <dbReference type="EMBL" id="KHS57419.1"/>
    </source>
</evidence>
<keyword evidence="1" id="KW-0812">Transmembrane</keyword>
<dbReference type="RefSeq" id="WP_039679421.1">
    <property type="nucleotide sequence ID" value="NZ_JWHR01000075.1"/>
</dbReference>
<dbReference type="InterPro" id="IPR005562">
    <property type="entry name" value="SpoVA"/>
</dbReference>
<reference evidence="2 3" key="1">
    <citation type="submission" date="2014-12" db="EMBL/GenBank/DDBJ databases">
        <title>Draft genome sequence of Terrisporobacter sp. 08-306576, isolated from the blood culture of a bacteremia patient.</title>
        <authorList>
            <person name="Lund L.C."/>
            <person name="Sydenham T.V."/>
            <person name="Hogh S.V."/>
            <person name="Skov M.N."/>
            <person name="Kemp M."/>
            <person name="Justesen U.S."/>
        </authorList>
    </citation>
    <scope>NUCLEOTIDE SEQUENCE [LARGE SCALE GENOMIC DNA]</scope>
    <source>
        <strain evidence="2 3">08-306576</strain>
    </source>
</reference>
<accession>A0A0B3VXP7</accession>
<dbReference type="PANTHER" id="PTHR38450">
    <property type="entry name" value="STAGE V SPORULATION PROTEIN AC-RELATED"/>
    <property type="match status" value="1"/>
</dbReference>
<dbReference type="STRING" id="1577792.QX51_08165"/>
<evidence type="ECO:0000256" key="1">
    <source>
        <dbReference type="SAM" id="Phobius"/>
    </source>
</evidence>
<dbReference type="Proteomes" id="UP000031189">
    <property type="component" value="Unassembled WGS sequence"/>
</dbReference>
<keyword evidence="1" id="KW-0472">Membrane</keyword>
<proteinExistence type="predicted"/>
<protein>
    <submittedName>
        <fullName evidence="2">Stage V sporulation protein AC</fullName>
    </submittedName>
</protein>
<gene>
    <name evidence="2" type="ORF">QX51_08165</name>
</gene>
<dbReference type="NCBIfam" id="TIGR02838">
    <property type="entry name" value="spore_V_AC"/>
    <property type="match status" value="1"/>
</dbReference>
<comment type="caution">
    <text evidence="2">The sequence shown here is derived from an EMBL/GenBank/DDBJ whole genome shotgun (WGS) entry which is preliminary data.</text>
</comment>
<feature type="transmembrane region" description="Helical" evidence="1">
    <location>
        <begin position="28"/>
        <end position="46"/>
    </location>
</feature>
<dbReference type="PANTHER" id="PTHR38450:SF1">
    <property type="entry name" value="STAGE V SPORULATION PROTEIN AC"/>
    <property type="match status" value="1"/>
</dbReference>
<evidence type="ECO:0000313" key="3">
    <source>
        <dbReference type="Proteomes" id="UP000031189"/>
    </source>
</evidence>
<dbReference type="AlphaFoldDB" id="A0A0B3VXP7"/>
<dbReference type="InterPro" id="IPR014203">
    <property type="entry name" value="Spore_V_AC"/>
</dbReference>
<dbReference type="Pfam" id="PF03862">
    <property type="entry name" value="SpoVAC_SpoVAEB"/>
    <property type="match status" value="1"/>
</dbReference>
<feature type="transmembrane region" description="Helical" evidence="1">
    <location>
        <begin position="130"/>
        <end position="148"/>
    </location>
</feature>
<feature type="transmembrane region" description="Helical" evidence="1">
    <location>
        <begin position="58"/>
        <end position="81"/>
    </location>
</feature>
<dbReference type="OrthoDB" id="9797988at2"/>
<organism evidence="2 3">
    <name type="scientific">Terrisporobacter othiniensis</name>
    <dbReference type="NCBI Taxonomy" id="1577792"/>
    <lineage>
        <taxon>Bacteria</taxon>
        <taxon>Bacillati</taxon>
        <taxon>Bacillota</taxon>
        <taxon>Clostridia</taxon>
        <taxon>Peptostreptococcales</taxon>
        <taxon>Peptostreptococcaceae</taxon>
        <taxon>Terrisporobacter</taxon>
    </lineage>
</organism>
<dbReference type="EMBL" id="JWHR01000075">
    <property type="protein sequence ID" value="KHS57419.1"/>
    <property type="molecule type" value="Genomic_DNA"/>
</dbReference>